<feature type="transmembrane region" description="Helical" evidence="1">
    <location>
        <begin position="69"/>
        <end position="90"/>
    </location>
</feature>
<feature type="transmembrane region" description="Helical" evidence="1">
    <location>
        <begin position="177"/>
        <end position="196"/>
    </location>
</feature>
<feature type="domain" description="CAAX prenyl protease 2/Lysostaphin resistance protein A-like" evidence="2">
    <location>
        <begin position="145"/>
        <end position="242"/>
    </location>
</feature>
<sequence>MPDTMPFETFVSPARGRPQIWRLVLGLVICVLAMVLWLAALFGLLVLVIGQQEALGLLQGMAEPTTPRATLLLLATFVGMALGPVVAVRLLHRRRVGSLVGRRGRTVRHFLVAVGTTGAIYGLTLAVWTVQFDGEPNLPPDLWLTLLPLALLGVLVQTGAEELLFRGYLLQQLAARFASPLIYMLVPSLLFGMLHFDPATMGANAWAVVGSTAFFGLIAADLTVVTGTIGAAWGLHFANNVVALLLISTKGTITGLALFLTPYAADEVTITGPLLMADLALVSLVWGVLRFALRP</sequence>
<dbReference type="InterPro" id="IPR003675">
    <property type="entry name" value="Rce1/LyrA-like_dom"/>
</dbReference>
<dbReference type="PANTHER" id="PTHR36435:SF1">
    <property type="entry name" value="CAAX AMINO TERMINAL PROTEASE FAMILY PROTEIN"/>
    <property type="match status" value="1"/>
</dbReference>
<dbReference type="RefSeq" id="WP_175481677.1">
    <property type="nucleotide sequence ID" value="NZ_FOCM01000003.1"/>
</dbReference>
<feature type="transmembrane region" description="Helical" evidence="1">
    <location>
        <begin position="110"/>
        <end position="130"/>
    </location>
</feature>
<dbReference type="AlphaFoldDB" id="A0A1H8EM94"/>
<evidence type="ECO:0000313" key="3">
    <source>
        <dbReference type="EMBL" id="SEN20691.1"/>
    </source>
</evidence>
<dbReference type="GO" id="GO:0080120">
    <property type="term" value="P:CAAX-box protein maturation"/>
    <property type="evidence" value="ECO:0007669"/>
    <property type="project" value="UniProtKB-ARBA"/>
</dbReference>
<feature type="transmembrane region" description="Helical" evidence="1">
    <location>
        <begin position="142"/>
        <end position="165"/>
    </location>
</feature>
<name>A0A1H8EM94_9RHOB</name>
<dbReference type="Pfam" id="PF02517">
    <property type="entry name" value="Rce1-like"/>
    <property type="match status" value="1"/>
</dbReference>
<keyword evidence="4" id="KW-1185">Reference proteome</keyword>
<feature type="transmembrane region" description="Helical" evidence="1">
    <location>
        <begin position="20"/>
        <end position="49"/>
    </location>
</feature>
<keyword evidence="1" id="KW-0472">Membrane</keyword>
<dbReference type="GO" id="GO:0004175">
    <property type="term" value="F:endopeptidase activity"/>
    <property type="evidence" value="ECO:0007669"/>
    <property type="project" value="UniProtKB-ARBA"/>
</dbReference>
<feature type="transmembrane region" description="Helical" evidence="1">
    <location>
        <begin position="270"/>
        <end position="293"/>
    </location>
</feature>
<organism evidence="3 4">
    <name type="scientific">Palleronia pelagia</name>
    <dbReference type="NCBI Taxonomy" id="387096"/>
    <lineage>
        <taxon>Bacteria</taxon>
        <taxon>Pseudomonadati</taxon>
        <taxon>Pseudomonadota</taxon>
        <taxon>Alphaproteobacteria</taxon>
        <taxon>Rhodobacterales</taxon>
        <taxon>Roseobacteraceae</taxon>
        <taxon>Palleronia</taxon>
    </lineage>
</organism>
<evidence type="ECO:0000313" key="4">
    <source>
        <dbReference type="Proteomes" id="UP000199372"/>
    </source>
</evidence>
<keyword evidence="1" id="KW-0812">Transmembrane</keyword>
<feature type="transmembrane region" description="Helical" evidence="1">
    <location>
        <begin position="208"/>
        <end position="235"/>
    </location>
</feature>
<evidence type="ECO:0000256" key="1">
    <source>
        <dbReference type="SAM" id="Phobius"/>
    </source>
</evidence>
<evidence type="ECO:0000259" key="2">
    <source>
        <dbReference type="Pfam" id="PF02517"/>
    </source>
</evidence>
<dbReference type="EMBL" id="FOCM01000003">
    <property type="protein sequence ID" value="SEN20691.1"/>
    <property type="molecule type" value="Genomic_DNA"/>
</dbReference>
<keyword evidence="1" id="KW-1133">Transmembrane helix</keyword>
<dbReference type="Proteomes" id="UP000199372">
    <property type="component" value="Unassembled WGS sequence"/>
</dbReference>
<dbReference type="InterPro" id="IPR052710">
    <property type="entry name" value="CAAX_protease"/>
</dbReference>
<dbReference type="PANTHER" id="PTHR36435">
    <property type="entry name" value="SLR1288 PROTEIN"/>
    <property type="match status" value="1"/>
</dbReference>
<protein>
    <recommendedName>
        <fullName evidence="2">CAAX prenyl protease 2/Lysostaphin resistance protein A-like domain-containing protein</fullName>
    </recommendedName>
</protein>
<proteinExistence type="predicted"/>
<gene>
    <name evidence="3" type="ORF">SAMN04488011_10330</name>
</gene>
<feature type="transmembrane region" description="Helical" evidence="1">
    <location>
        <begin position="242"/>
        <end position="264"/>
    </location>
</feature>
<reference evidence="4" key="1">
    <citation type="submission" date="2016-10" db="EMBL/GenBank/DDBJ databases">
        <authorList>
            <person name="Varghese N."/>
            <person name="Submissions S."/>
        </authorList>
    </citation>
    <scope>NUCLEOTIDE SEQUENCE [LARGE SCALE GENOMIC DNA]</scope>
    <source>
        <strain evidence="4">DSM 26893</strain>
    </source>
</reference>
<accession>A0A1H8EM94</accession>